<gene>
    <name evidence="2" type="ORF">K469DRAFT_743699</name>
</gene>
<keyword evidence="3" id="KW-1185">Reference proteome</keyword>
<dbReference type="Proteomes" id="UP000800200">
    <property type="component" value="Unassembled WGS sequence"/>
</dbReference>
<proteinExistence type="predicted"/>
<organism evidence="2 3">
    <name type="scientific">Zopfia rhizophila CBS 207.26</name>
    <dbReference type="NCBI Taxonomy" id="1314779"/>
    <lineage>
        <taxon>Eukaryota</taxon>
        <taxon>Fungi</taxon>
        <taxon>Dikarya</taxon>
        <taxon>Ascomycota</taxon>
        <taxon>Pezizomycotina</taxon>
        <taxon>Dothideomycetes</taxon>
        <taxon>Dothideomycetes incertae sedis</taxon>
        <taxon>Zopfiaceae</taxon>
        <taxon>Zopfia</taxon>
    </lineage>
</organism>
<dbReference type="AlphaFoldDB" id="A0A6A6ES87"/>
<dbReference type="EMBL" id="ML994610">
    <property type="protein sequence ID" value="KAF2195007.1"/>
    <property type="molecule type" value="Genomic_DNA"/>
</dbReference>
<evidence type="ECO:0000313" key="2">
    <source>
        <dbReference type="EMBL" id="KAF2195007.1"/>
    </source>
</evidence>
<feature type="region of interest" description="Disordered" evidence="1">
    <location>
        <begin position="75"/>
        <end position="95"/>
    </location>
</feature>
<name>A0A6A6ES87_9PEZI</name>
<protein>
    <submittedName>
        <fullName evidence="2">Uncharacterized protein</fullName>
    </submittedName>
</protein>
<feature type="compositionally biased region" description="Basic and acidic residues" evidence="1">
    <location>
        <begin position="79"/>
        <end position="95"/>
    </location>
</feature>
<accession>A0A6A6ES87</accession>
<reference evidence="2" key="1">
    <citation type="journal article" date="2020" name="Stud. Mycol.">
        <title>101 Dothideomycetes genomes: a test case for predicting lifestyles and emergence of pathogens.</title>
        <authorList>
            <person name="Haridas S."/>
            <person name="Albert R."/>
            <person name="Binder M."/>
            <person name="Bloem J."/>
            <person name="Labutti K."/>
            <person name="Salamov A."/>
            <person name="Andreopoulos B."/>
            <person name="Baker S."/>
            <person name="Barry K."/>
            <person name="Bills G."/>
            <person name="Bluhm B."/>
            <person name="Cannon C."/>
            <person name="Castanera R."/>
            <person name="Culley D."/>
            <person name="Daum C."/>
            <person name="Ezra D."/>
            <person name="Gonzalez J."/>
            <person name="Henrissat B."/>
            <person name="Kuo A."/>
            <person name="Liang C."/>
            <person name="Lipzen A."/>
            <person name="Lutzoni F."/>
            <person name="Magnuson J."/>
            <person name="Mondo S."/>
            <person name="Nolan M."/>
            <person name="Ohm R."/>
            <person name="Pangilinan J."/>
            <person name="Park H.-J."/>
            <person name="Ramirez L."/>
            <person name="Alfaro M."/>
            <person name="Sun H."/>
            <person name="Tritt A."/>
            <person name="Yoshinaga Y."/>
            <person name="Zwiers L.-H."/>
            <person name="Turgeon B."/>
            <person name="Goodwin S."/>
            <person name="Spatafora J."/>
            <person name="Crous P."/>
            <person name="Grigoriev I."/>
        </authorList>
    </citation>
    <scope>NUCLEOTIDE SEQUENCE</scope>
    <source>
        <strain evidence="2">CBS 207.26</strain>
    </source>
</reference>
<evidence type="ECO:0000256" key="1">
    <source>
        <dbReference type="SAM" id="MobiDB-lite"/>
    </source>
</evidence>
<sequence>MCRRITHACFFAGVTIPPVKGTAIGVYSVKDDQPRTGFDGPPFRLLNDLSMSVANHLESVREVFVEGSSTIRGATTNADVRRGDEGDEGRLNQKRQDLQEEIYLHDLEIQGAEDTSSPSGISLVVPPTDADHSPDGRVVPIEALKAAPSSRSTLSKDTANISKTHDLIFAKAANTIRGSIEVEGAVFFDASVSSFGCLVRRSDETREFEEFDESDSGDSLYFQRSPDEQVADSQNANTTNEPSCKVLGYATSLFSSINKDLNEHHFAAVTESFLESLLR</sequence>
<evidence type="ECO:0000313" key="3">
    <source>
        <dbReference type="Proteomes" id="UP000800200"/>
    </source>
</evidence>